<proteinExistence type="predicted"/>
<dbReference type="EMBL" id="JAPJDA010000004">
    <property type="protein sequence ID" value="MCX2837173.1"/>
    <property type="molecule type" value="Genomic_DNA"/>
</dbReference>
<evidence type="ECO:0000313" key="2">
    <source>
        <dbReference type="Proteomes" id="UP001148482"/>
    </source>
</evidence>
<reference evidence="1" key="1">
    <citation type="submission" date="2022-11" db="EMBL/GenBank/DDBJ databases">
        <title>Salinimicrobium profundisediminis sp. nov., isolated from deep-sea sediment of the Mariana Trench.</title>
        <authorList>
            <person name="Fu H."/>
        </authorList>
    </citation>
    <scope>NUCLEOTIDE SEQUENCE</scope>
    <source>
        <strain evidence="1">MT39</strain>
    </source>
</reference>
<keyword evidence="2" id="KW-1185">Reference proteome</keyword>
<dbReference type="Proteomes" id="UP001148482">
    <property type="component" value="Unassembled WGS sequence"/>
</dbReference>
<organism evidence="1 2">
    <name type="scientific">Salinimicrobium profundisediminis</name>
    <dbReference type="NCBI Taxonomy" id="2994553"/>
    <lineage>
        <taxon>Bacteria</taxon>
        <taxon>Pseudomonadati</taxon>
        <taxon>Bacteroidota</taxon>
        <taxon>Flavobacteriia</taxon>
        <taxon>Flavobacteriales</taxon>
        <taxon>Flavobacteriaceae</taxon>
        <taxon>Salinimicrobium</taxon>
    </lineage>
</organism>
<accession>A0A9X3I085</accession>
<comment type="caution">
    <text evidence="1">The sequence shown here is derived from an EMBL/GenBank/DDBJ whole genome shotgun (WGS) entry which is preliminary data.</text>
</comment>
<protein>
    <submittedName>
        <fullName evidence="1">Uncharacterized protein</fullName>
    </submittedName>
</protein>
<evidence type="ECO:0000313" key="1">
    <source>
        <dbReference type="EMBL" id="MCX2837173.1"/>
    </source>
</evidence>
<sequence>MGFYVFAFDLQDFCGRFFLLNHFFGSFLANAEVYKLTGKPEVETAVRVMASVGFNFIA</sequence>
<dbReference type="AlphaFoldDB" id="A0A9X3I085"/>
<gene>
    <name evidence="1" type="ORF">OQ279_03335</name>
</gene>
<name>A0A9X3I085_9FLAO</name>